<protein>
    <submittedName>
        <fullName evidence="1">Uncharacterized protein</fullName>
    </submittedName>
</protein>
<accession>A0ABY3A2R0</accession>
<proteinExistence type="predicted"/>
<keyword evidence="2" id="KW-1185">Reference proteome</keyword>
<comment type="caution">
    <text evidence="1">The sequence shown here is derived from an EMBL/GenBank/DDBJ whole genome shotgun (WGS) entry which is preliminary data.</text>
</comment>
<organism evidence="1 2">
    <name type="scientific">Pantoea dispersa</name>
    <dbReference type="NCBI Taxonomy" id="59814"/>
    <lineage>
        <taxon>Bacteria</taxon>
        <taxon>Pseudomonadati</taxon>
        <taxon>Pseudomonadota</taxon>
        <taxon>Gammaproteobacteria</taxon>
        <taxon>Enterobacterales</taxon>
        <taxon>Erwiniaceae</taxon>
        <taxon>Pantoea</taxon>
    </lineage>
</organism>
<name>A0ABY3A2R0_9GAMM</name>
<evidence type="ECO:0000313" key="2">
    <source>
        <dbReference type="Proteomes" id="UP000319715"/>
    </source>
</evidence>
<reference evidence="1 2" key="1">
    <citation type="submission" date="2019-06" db="EMBL/GenBank/DDBJ databases">
        <title>Pantoea dispersa Assembly.</title>
        <authorList>
            <person name="Wang J."/>
        </authorList>
    </citation>
    <scope>NUCLEOTIDE SEQUENCE [LARGE SCALE GENOMIC DNA]</scope>
    <source>
        <strain evidence="2">bio</strain>
    </source>
</reference>
<sequence length="100" mass="11524">MSIRLTQRDRQEVQNIADALPDDDLQEVAAYVDEWQSSHHVNPLMMAALAFLSQHYDRNAVAMLDHDDDWHIKLDEVLRELMVDTGKRERGVNALLNKVA</sequence>
<dbReference type="RefSeq" id="WP_141495747.1">
    <property type="nucleotide sequence ID" value="NZ_VICF01000002.1"/>
</dbReference>
<gene>
    <name evidence="1" type="ORF">FK492_06595</name>
</gene>
<evidence type="ECO:0000313" key="1">
    <source>
        <dbReference type="EMBL" id="TQC75584.1"/>
    </source>
</evidence>
<dbReference type="Proteomes" id="UP000319715">
    <property type="component" value="Unassembled WGS sequence"/>
</dbReference>
<dbReference type="EMBL" id="VICF01000002">
    <property type="protein sequence ID" value="TQC75584.1"/>
    <property type="molecule type" value="Genomic_DNA"/>
</dbReference>